<accession>A0A8R1ECI5</accession>
<name>A0A8R1ECI5_CAEJA</name>
<keyword evidence="2" id="KW-1185">Reference proteome</keyword>
<reference evidence="2" key="1">
    <citation type="submission" date="2010-08" db="EMBL/GenBank/DDBJ databases">
        <authorList>
            <consortium name="Caenorhabditis japonica Sequencing Consortium"/>
            <person name="Wilson R.K."/>
        </authorList>
    </citation>
    <scope>NUCLEOTIDE SEQUENCE [LARGE SCALE GENOMIC DNA]</scope>
    <source>
        <strain evidence="2">DF5081</strain>
    </source>
</reference>
<organism evidence="1 2">
    <name type="scientific">Caenorhabditis japonica</name>
    <dbReference type="NCBI Taxonomy" id="281687"/>
    <lineage>
        <taxon>Eukaryota</taxon>
        <taxon>Metazoa</taxon>
        <taxon>Ecdysozoa</taxon>
        <taxon>Nematoda</taxon>
        <taxon>Chromadorea</taxon>
        <taxon>Rhabditida</taxon>
        <taxon>Rhabditina</taxon>
        <taxon>Rhabditomorpha</taxon>
        <taxon>Rhabditoidea</taxon>
        <taxon>Rhabditidae</taxon>
        <taxon>Peloderinae</taxon>
        <taxon>Caenorhabditis</taxon>
    </lineage>
</organism>
<proteinExistence type="predicted"/>
<protein>
    <submittedName>
        <fullName evidence="1">Uncharacterized protein</fullName>
    </submittedName>
</protein>
<evidence type="ECO:0000313" key="2">
    <source>
        <dbReference type="Proteomes" id="UP000005237"/>
    </source>
</evidence>
<dbReference type="EnsemblMetazoa" id="CJA31275.1">
    <property type="protein sequence ID" value="CJA31275.1"/>
    <property type="gene ID" value="WBGene00207122"/>
</dbReference>
<reference evidence="1" key="2">
    <citation type="submission" date="2022-06" db="UniProtKB">
        <authorList>
            <consortium name="EnsemblMetazoa"/>
        </authorList>
    </citation>
    <scope>IDENTIFICATION</scope>
    <source>
        <strain evidence="1">DF5081</strain>
    </source>
</reference>
<dbReference type="AlphaFoldDB" id="A0A8R1ECI5"/>
<evidence type="ECO:0000313" key="1">
    <source>
        <dbReference type="EnsemblMetazoa" id="CJA31275.1"/>
    </source>
</evidence>
<sequence>MLPLSEELKLGSEQKAIAALRTLGLRAERSLLLEKYKAKVENRTVDRCIKFLKCYPAKPLPISKLWKDPVTAATPLGLAVKPFVPGGDADP</sequence>
<dbReference type="Proteomes" id="UP000005237">
    <property type="component" value="Unassembled WGS sequence"/>
</dbReference>